<evidence type="ECO:0000256" key="5">
    <source>
        <dbReference type="SAM" id="Phobius"/>
    </source>
</evidence>
<organism evidence="7 8">
    <name type="scientific">Caenorhabditis tropicalis</name>
    <dbReference type="NCBI Taxonomy" id="1561998"/>
    <lineage>
        <taxon>Eukaryota</taxon>
        <taxon>Metazoa</taxon>
        <taxon>Ecdysozoa</taxon>
        <taxon>Nematoda</taxon>
        <taxon>Chromadorea</taxon>
        <taxon>Rhabditida</taxon>
        <taxon>Rhabditina</taxon>
        <taxon>Rhabditomorpha</taxon>
        <taxon>Rhabditoidea</taxon>
        <taxon>Rhabditidae</taxon>
        <taxon>Peloderinae</taxon>
        <taxon>Caenorhabditis</taxon>
    </lineage>
</organism>
<feature type="domain" description="RING-type" evidence="6">
    <location>
        <begin position="109"/>
        <end position="154"/>
    </location>
</feature>
<dbReference type="WBParaSite" id="Csp11.Scaffold620.g6118.t1">
    <property type="protein sequence ID" value="Csp11.Scaffold620.g6118.t1"/>
    <property type="gene ID" value="Csp11.Scaffold620.g6118"/>
</dbReference>
<keyword evidence="7" id="KW-1185">Reference proteome</keyword>
<keyword evidence="3" id="KW-0862">Zinc</keyword>
<accession>A0A1I7THZ6</accession>
<dbReference type="PANTHER" id="PTHR47156">
    <property type="entry name" value="PROTEIN CBG20824"/>
    <property type="match status" value="1"/>
</dbReference>
<dbReference type="Proteomes" id="UP000095282">
    <property type="component" value="Unplaced"/>
</dbReference>
<evidence type="ECO:0000313" key="7">
    <source>
        <dbReference type="Proteomes" id="UP000095282"/>
    </source>
</evidence>
<feature type="transmembrane region" description="Helical" evidence="5">
    <location>
        <begin position="59"/>
        <end position="80"/>
    </location>
</feature>
<keyword evidence="2 4" id="KW-0863">Zinc-finger</keyword>
<sequence>MDWDLTFTSLFVILVTPIATEGFIYSIEGNLLPKPYVLIDALLIIIHTTVLSMESSGPQFPVIFCSTIIIYETIGILNIWKAEIILEREQRVEIQEVRHQVIDSFRAECEVCYQEFNETTRIPRILQSCGHSVCEQCANRLQANNRHITCPFCTLVTALNGNSLPRNYALLRAMSQ</sequence>
<dbReference type="PROSITE" id="PS00518">
    <property type="entry name" value="ZF_RING_1"/>
    <property type="match status" value="1"/>
</dbReference>
<dbReference type="InterPro" id="IPR017907">
    <property type="entry name" value="Znf_RING_CS"/>
</dbReference>
<dbReference type="SMART" id="SM00184">
    <property type="entry name" value="RING"/>
    <property type="match status" value="1"/>
</dbReference>
<evidence type="ECO:0000256" key="1">
    <source>
        <dbReference type="ARBA" id="ARBA00022723"/>
    </source>
</evidence>
<dbReference type="Gene3D" id="3.30.40.10">
    <property type="entry name" value="Zinc/RING finger domain, C3HC4 (zinc finger)"/>
    <property type="match status" value="1"/>
</dbReference>
<evidence type="ECO:0000259" key="6">
    <source>
        <dbReference type="PROSITE" id="PS50089"/>
    </source>
</evidence>
<evidence type="ECO:0000256" key="2">
    <source>
        <dbReference type="ARBA" id="ARBA00022771"/>
    </source>
</evidence>
<evidence type="ECO:0000256" key="3">
    <source>
        <dbReference type="ARBA" id="ARBA00022833"/>
    </source>
</evidence>
<dbReference type="GO" id="GO:0008270">
    <property type="term" value="F:zinc ion binding"/>
    <property type="evidence" value="ECO:0007669"/>
    <property type="project" value="UniProtKB-KW"/>
</dbReference>
<keyword evidence="5" id="KW-0472">Membrane</keyword>
<dbReference type="InterPro" id="IPR027370">
    <property type="entry name" value="Znf-RING_euk"/>
</dbReference>
<keyword evidence="1" id="KW-0479">Metal-binding</keyword>
<protein>
    <submittedName>
        <fullName evidence="8">RING-type domain-containing protein</fullName>
    </submittedName>
</protein>
<dbReference type="PROSITE" id="PS50089">
    <property type="entry name" value="ZF_RING_2"/>
    <property type="match status" value="1"/>
</dbReference>
<keyword evidence="5" id="KW-0812">Transmembrane</keyword>
<feature type="transmembrane region" description="Helical" evidence="5">
    <location>
        <begin position="6"/>
        <end position="24"/>
    </location>
</feature>
<dbReference type="AlphaFoldDB" id="A0A1I7THZ6"/>
<dbReference type="SUPFAM" id="SSF57850">
    <property type="entry name" value="RING/U-box"/>
    <property type="match status" value="1"/>
</dbReference>
<dbReference type="InterPro" id="IPR001841">
    <property type="entry name" value="Znf_RING"/>
</dbReference>
<proteinExistence type="predicted"/>
<dbReference type="STRING" id="1561998.A0A1I7THZ6"/>
<dbReference type="Pfam" id="PF13445">
    <property type="entry name" value="zf-RING_UBOX"/>
    <property type="match status" value="1"/>
</dbReference>
<reference evidence="8" key="1">
    <citation type="submission" date="2016-11" db="UniProtKB">
        <authorList>
            <consortium name="WormBaseParasite"/>
        </authorList>
    </citation>
    <scope>IDENTIFICATION</scope>
</reference>
<dbReference type="InterPro" id="IPR013083">
    <property type="entry name" value="Znf_RING/FYVE/PHD"/>
</dbReference>
<dbReference type="InterPro" id="IPR052667">
    <property type="entry name" value="E3_ubiquitin-ligase_RING"/>
</dbReference>
<dbReference type="eggNOG" id="KOG4185">
    <property type="taxonomic scope" value="Eukaryota"/>
</dbReference>
<evidence type="ECO:0000313" key="8">
    <source>
        <dbReference type="WBParaSite" id="Csp11.Scaffold620.g6118.t1"/>
    </source>
</evidence>
<name>A0A1I7THZ6_9PELO</name>
<evidence type="ECO:0000256" key="4">
    <source>
        <dbReference type="PROSITE-ProRule" id="PRU00175"/>
    </source>
</evidence>
<keyword evidence="5" id="KW-1133">Transmembrane helix</keyword>
<dbReference type="PANTHER" id="PTHR47156:SF7">
    <property type="entry name" value="RING-TYPE DOMAIN-CONTAINING PROTEIN"/>
    <property type="match status" value="1"/>
</dbReference>